<name>A0A4Z2G0L2_9TELE</name>
<feature type="signal peptide" evidence="2">
    <location>
        <begin position="1"/>
        <end position="19"/>
    </location>
</feature>
<keyword evidence="4" id="KW-1185">Reference proteome</keyword>
<dbReference type="EMBL" id="SRLO01000778">
    <property type="protein sequence ID" value="TNN46700.1"/>
    <property type="molecule type" value="Genomic_DNA"/>
</dbReference>
<evidence type="ECO:0000313" key="4">
    <source>
        <dbReference type="Proteomes" id="UP000314294"/>
    </source>
</evidence>
<proteinExistence type="predicted"/>
<evidence type="ECO:0000313" key="3">
    <source>
        <dbReference type="EMBL" id="TNN46700.1"/>
    </source>
</evidence>
<gene>
    <name evidence="3" type="ORF">EYF80_043108</name>
</gene>
<sequence>MSDLVHLLLPLSAHGGAGGVSSVGDGVEDLGGGAAGLLDLGGVPPRQHLLQAGRPKPSWIPGSTPHPLEAEYCSALFIVVSSKVSVAPLFSLMDADWKGKVLGLGAPPAKEMRDGGDRCCSSARRK</sequence>
<dbReference type="AlphaFoldDB" id="A0A4Z2G0L2"/>
<protein>
    <submittedName>
        <fullName evidence="3">Uncharacterized protein</fullName>
    </submittedName>
</protein>
<dbReference type="Proteomes" id="UP000314294">
    <property type="component" value="Unassembled WGS sequence"/>
</dbReference>
<comment type="caution">
    <text evidence="3">The sequence shown here is derived from an EMBL/GenBank/DDBJ whole genome shotgun (WGS) entry which is preliminary data.</text>
</comment>
<accession>A0A4Z2G0L2</accession>
<feature type="region of interest" description="Disordered" evidence="1">
    <location>
        <begin position="106"/>
        <end position="126"/>
    </location>
</feature>
<evidence type="ECO:0000256" key="2">
    <source>
        <dbReference type="SAM" id="SignalP"/>
    </source>
</evidence>
<organism evidence="3 4">
    <name type="scientific">Liparis tanakae</name>
    <name type="common">Tanaka's snailfish</name>
    <dbReference type="NCBI Taxonomy" id="230148"/>
    <lineage>
        <taxon>Eukaryota</taxon>
        <taxon>Metazoa</taxon>
        <taxon>Chordata</taxon>
        <taxon>Craniata</taxon>
        <taxon>Vertebrata</taxon>
        <taxon>Euteleostomi</taxon>
        <taxon>Actinopterygii</taxon>
        <taxon>Neopterygii</taxon>
        <taxon>Teleostei</taxon>
        <taxon>Neoteleostei</taxon>
        <taxon>Acanthomorphata</taxon>
        <taxon>Eupercaria</taxon>
        <taxon>Perciformes</taxon>
        <taxon>Cottioidei</taxon>
        <taxon>Cottales</taxon>
        <taxon>Liparidae</taxon>
        <taxon>Liparis</taxon>
    </lineage>
</organism>
<feature type="chain" id="PRO_5021316237" evidence="2">
    <location>
        <begin position="20"/>
        <end position="126"/>
    </location>
</feature>
<evidence type="ECO:0000256" key="1">
    <source>
        <dbReference type="SAM" id="MobiDB-lite"/>
    </source>
</evidence>
<reference evidence="3 4" key="1">
    <citation type="submission" date="2019-03" db="EMBL/GenBank/DDBJ databases">
        <title>First draft genome of Liparis tanakae, snailfish: a comprehensive survey of snailfish specific genes.</title>
        <authorList>
            <person name="Kim W."/>
            <person name="Song I."/>
            <person name="Jeong J.-H."/>
            <person name="Kim D."/>
            <person name="Kim S."/>
            <person name="Ryu S."/>
            <person name="Song J.Y."/>
            <person name="Lee S.K."/>
        </authorList>
    </citation>
    <scope>NUCLEOTIDE SEQUENCE [LARGE SCALE GENOMIC DNA]</scope>
    <source>
        <tissue evidence="3">Muscle</tissue>
    </source>
</reference>
<keyword evidence="2" id="KW-0732">Signal</keyword>